<protein>
    <submittedName>
        <fullName evidence="1">Uncharacterized protein</fullName>
    </submittedName>
</protein>
<evidence type="ECO:0000313" key="1">
    <source>
        <dbReference type="EMBL" id="MFC6238068.1"/>
    </source>
</evidence>
<comment type="caution">
    <text evidence="1">The sequence shown here is derived from an EMBL/GenBank/DDBJ whole genome shotgun (WGS) entry which is preliminary data.</text>
</comment>
<gene>
    <name evidence="1" type="ORF">ACFQGU_09270</name>
</gene>
<dbReference type="RefSeq" id="WP_386765945.1">
    <property type="nucleotide sequence ID" value="NZ_JBHSTI010000008.1"/>
</dbReference>
<evidence type="ECO:0000313" key="2">
    <source>
        <dbReference type="Proteomes" id="UP001596138"/>
    </source>
</evidence>
<organism evidence="1 2">
    <name type="scientific">Longivirga aurantiaca</name>
    <dbReference type="NCBI Taxonomy" id="1837743"/>
    <lineage>
        <taxon>Bacteria</taxon>
        <taxon>Bacillati</taxon>
        <taxon>Actinomycetota</taxon>
        <taxon>Actinomycetes</taxon>
        <taxon>Sporichthyales</taxon>
        <taxon>Sporichthyaceae</taxon>
        <taxon>Longivirga</taxon>
    </lineage>
</organism>
<accession>A0ABW1T029</accession>
<keyword evidence="2" id="KW-1185">Reference proteome</keyword>
<dbReference type="Proteomes" id="UP001596138">
    <property type="component" value="Unassembled WGS sequence"/>
</dbReference>
<sequence>MRDRWHDGGLPLDHAYAVLVLARVLPAGGVPDEHIGEARAHLVGLGAVSLLRLIDAALESARSAQLVAAPAAPAAAATQVGGKRVAGRTLGLPG</sequence>
<reference evidence="2" key="1">
    <citation type="journal article" date="2019" name="Int. J. Syst. Evol. Microbiol.">
        <title>The Global Catalogue of Microorganisms (GCM) 10K type strain sequencing project: providing services to taxonomists for standard genome sequencing and annotation.</title>
        <authorList>
            <consortium name="The Broad Institute Genomics Platform"/>
            <consortium name="The Broad Institute Genome Sequencing Center for Infectious Disease"/>
            <person name="Wu L."/>
            <person name="Ma J."/>
        </authorList>
    </citation>
    <scope>NUCLEOTIDE SEQUENCE [LARGE SCALE GENOMIC DNA]</scope>
    <source>
        <strain evidence="2">CGMCC 4.7317</strain>
    </source>
</reference>
<dbReference type="EMBL" id="JBHSTI010000008">
    <property type="protein sequence ID" value="MFC6238068.1"/>
    <property type="molecule type" value="Genomic_DNA"/>
</dbReference>
<proteinExistence type="predicted"/>
<name>A0ABW1T029_9ACTN</name>